<organism evidence="1 2">
    <name type="scientific">Pontibacter oryzae</name>
    <dbReference type="NCBI Taxonomy" id="2304593"/>
    <lineage>
        <taxon>Bacteria</taxon>
        <taxon>Pseudomonadati</taxon>
        <taxon>Bacteroidota</taxon>
        <taxon>Cytophagia</taxon>
        <taxon>Cytophagales</taxon>
        <taxon>Hymenobacteraceae</taxon>
        <taxon>Pontibacter</taxon>
    </lineage>
</organism>
<dbReference type="OrthoDB" id="956031at2"/>
<dbReference type="AlphaFoldDB" id="A0A399SDV1"/>
<reference evidence="2" key="1">
    <citation type="submission" date="2018-08" db="EMBL/GenBank/DDBJ databases">
        <title>Mucilaginibacter sp. MYSH2.</title>
        <authorList>
            <person name="Seo T."/>
        </authorList>
    </citation>
    <scope>NUCLEOTIDE SEQUENCE [LARGE SCALE GENOMIC DNA]</scope>
    <source>
        <strain evidence="2">KIRAN</strain>
    </source>
</reference>
<dbReference type="Proteomes" id="UP000266005">
    <property type="component" value="Unassembled WGS sequence"/>
</dbReference>
<gene>
    <name evidence="1" type="ORF">D1627_07565</name>
</gene>
<evidence type="ECO:0000313" key="2">
    <source>
        <dbReference type="Proteomes" id="UP000266005"/>
    </source>
</evidence>
<evidence type="ECO:0000313" key="1">
    <source>
        <dbReference type="EMBL" id="RIJ41860.1"/>
    </source>
</evidence>
<proteinExistence type="predicted"/>
<comment type="caution">
    <text evidence="1">The sequence shown here is derived from an EMBL/GenBank/DDBJ whole genome shotgun (WGS) entry which is preliminary data.</text>
</comment>
<sequence>MKLYKAGTFEVNYNNAHSILTLKCNTDLNVVEFREGVLAALRYAEAFVVKQWVFDFSQIGKLNEKEQVWLGNYLFPRLMMSLGSENYVAMVLSEECYRELLNDSGKDGLHSYNSFILLNTFCVATDAENWLVTQAIHKAS</sequence>
<protein>
    <recommendedName>
        <fullName evidence="3">STAS/SEC14 domain-containing protein</fullName>
    </recommendedName>
</protein>
<dbReference type="RefSeq" id="WP_119431605.1">
    <property type="nucleotide sequence ID" value="NZ_QWGE01000002.1"/>
</dbReference>
<dbReference type="EMBL" id="QWGE01000002">
    <property type="protein sequence ID" value="RIJ41860.1"/>
    <property type="molecule type" value="Genomic_DNA"/>
</dbReference>
<keyword evidence="2" id="KW-1185">Reference proteome</keyword>
<accession>A0A399SDV1</accession>
<name>A0A399SDV1_9BACT</name>
<evidence type="ECO:0008006" key="3">
    <source>
        <dbReference type="Google" id="ProtNLM"/>
    </source>
</evidence>